<sequence length="21" mass="2027">TQPPSASSGGLNGAPPARSQF</sequence>
<feature type="region of interest" description="Disordered" evidence="1">
    <location>
        <begin position="1"/>
        <end position="21"/>
    </location>
</feature>
<feature type="non-terminal residue" evidence="2">
    <location>
        <position position="1"/>
    </location>
</feature>
<evidence type="ECO:0000313" key="2">
    <source>
        <dbReference type="EMBL" id="MCI40325.1"/>
    </source>
</evidence>
<protein>
    <submittedName>
        <fullName evidence="2">Uncharacterized protein</fullName>
    </submittedName>
</protein>
<accession>A0A392RXI2</accession>
<name>A0A392RXI2_9FABA</name>
<evidence type="ECO:0000256" key="1">
    <source>
        <dbReference type="SAM" id="MobiDB-lite"/>
    </source>
</evidence>
<keyword evidence="3" id="KW-1185">Reference proteome</keyword>
<dbReference type="AlphaFoldDB" id="A0A392RXI2"/>
<dbReference type="EMBL" id="LXQA010278440">
    <property type="protein sequence ID" value="MCI40325.1"/>
    <property type="molecule type" value="Genomic_DNA"/>
</dbReference>
<proteinExistence type="predicted"/>
<organism evidence="2 3">
    <name type="scientific">Trifolium medium</name>
    <dbReference type="NCBI Taxonomy" id="97028"/>
    <lineage>
        <taxon>Eukaryota</taxon>
        <taxon>Viridiplantae</taxon>
        <taxon>Streptophyta</taxon>
        <taxon>Embryophyta</taxon>
        <taxon>Tracheophyta</taxon>
        <taxon>Spermatophyta</taxon>
        <taxon>Magnoliopsida</taxon>
        <taxon>eudicotyledons</taxon>
        <taxon>Gunneridae</taxon>
        <taxon>Pentapetalae</taxon>
        <taxon>rosids</taxon>
        <taxon>fabids</taxon>
        <taxon>Fabales</taxon>
        <taxon>Fabaceae</taxon>
        <taxon>Papilionoideae</taxon>
        <taxon>50 kb inversion clade</taxon>
        <taxon>NPAAA clade</taxon>
        <taxon>Hologalegina</taxon>
        <taxon>IRL clade</taxon>
        <taxon>Trifolieae</taxon>
        <taxon>Trifolium</taxon>
    </lineage>
</organism>
<dbReference type="Proteomes" id="UP000265520">
    <property type="component" value="Unassembled WGS sequence"/>
</dbReference>
<reference evidence="2 3" key="1">
    <citation type="journal article" date="2018" name="Front. Plant Sci.">
        <title>Red Clover (Trifolium pratense) and Zigzag Clover (T. medium) - A Picture of Genomic Similarities and Differences.</title>
        <authorList>
            <person name="Dluhosova J."/>
            <person name="Istvanek J."/>
            <person name="Nedelnik J."/>
            <person name="Repkova J."/>
        </authorList>
    </citation>
    <scope>NUCLEOTIDE SEQUENCE [LARGE SCALE GENOMIC DNA]</scope>
    <source>
        <strain evidence="3">cv. 10/8</strain>
        <tissue evidence="2">Leaf</tissue>
    </source>
</reference>
<comment type="caution">
    <text evidence="2">The sequence shown here is derived from an EMBL/GenBank/DDBJ whole genome shotgun (WGS) entry which is preliminary data.</text>
</comment>
<evidence type="ECO:0000313" key="3">
    <source>
        <dbReference type="Proteomes" id="UP000265520"/>
    </source>
</evidence>